<dbReference type="EMBL" id="GBXM01097088">
    <property type="protein sequence ID" value="JAH11489.1"/>
    <property type="molecule type" value="Transcribed_RNA"/>
</dbReference>
<reference evidence="1" key="1">
    <citation type="submission" date="2014-11" db="EMBL/GenBank/DDBJ databases">
        <authorList>
            <person name="Amaro Gonzalez C."/>
        </authorList>
    </citation>
    <scope>NUCLEOTIDE SEQUENCE</scope>
</reference>
<protein>
    <submittedName>
        <fullName evidence="1">Uncharacterized protein</fullName>
    </submittedName>
</protein>
<name>A0A0E9Q419_ANGAN</name>
<dbReference type="AlphaFoldDB" id="A0A0E9Q419"/>
<evidence type="ECO:0000313" key="1">
    <source>
        <dbReference type="EMBL" id="JAH11489.1"/>
    </source>
</evidence>
<accession>A0A0E9Q419</accession>
<reference evidence="1" key="2">
    <citation type="journal article" date="2015" name="Fish Shellfish Immunol.">
        <title>Early steps in the European eel (Anguilla anguilla)-Vibrio vulnificus interaction in the gills: Role of the RtxA13 toxin.</title>
        <authorList>
            <person name="Callol A."/>
            <person name="Pajuelo D."/>
            <person name="Ebbesson L."/>
            <person name="Teles M."/>
            <person name="MacKenzie S."/>
            <person name="Amaro C."/>
        </authorList>
    </citation>
    <scope>NUCLEOTIDE SEQUENCE</scope>
</reference>
<proteinExistence type="predicted"/>
<sequence>MFFLCETHSTESVLTILHHYIFPTPLFHSLDLSDSVLL</sequence>
<organism evidence="1">
    <name type="scientific">Anguilla anguilla</name>
    <name type="common">European freshwater eel</name>
    <name type="synonym">Muraena anguilla</name>
    <dbReference type="NCBI Taxonomy" id="7936"/>
    <lineage>
        <taxon>Eukaryota</taxon>
        <taxon>Metazoa</taxon>
        <taxon>Chordata</taxon>
        <taxon>Craniata</taxon>
        <taxon>Vertebrata</taxon>
        <taxon>Euteleostomi</taxon>
        <taxon>Actinopterygii</taxon>
        <taxon>Neopterygii</taxon>
        <taxon>Teleostei</taxon>
        <taxon>Anguilliformes</taxon>
        <taxon>Anguillidae</taxon>
        <taxon>Anguilla</taxon>
    </lineage>
</organism>